<keyword evidence="1 3" id="KW-0378">Hydrolase</keyword>
<dbReference type="PANTHER" id="PTHR48081">
    <property type="entry name" value="AB HYDROLASE SUPERFAMILY PROTEIN C4A8.06C"/>
    <property type="match status" value="1"/>
</dbReference>
<reference evidence="3 4" key="1">
    <citation type="journal article" date="2019" name="Int. J. Syst. Evol. Microbiol.">
        <title>The Global Catalogue of Microorganisms (GCM) 10K type strain sequencing project: providing services to taxonomists for standard genome sequencing and annotation.</title>
        <authorList>
            <consortium name="The Broad Institute Genomics Platform"/>
            <consortium name="The Broad Institute Genome Sequencing Center for Infectious Disease"/>
            <person name="Wu L."/>
            <person name="Ma J."/>
        </authorList>
    </citation>
    <scope>NUCLEOTIDE SEQUENCE [LARGE SCALE GENOMIC DNA]</scope>
    <source>
        <strain evidence="3 4">PSRA2</strain>
    </source>
</reference>
<evidence type="ECO:0000256" key="1">
    <source>
        <dbReference type="ARBA" id="ARBA00022801"/>
    </source>
</evidence>
<evidence type="ECO:0000313" key="4">
    <source>
        <dbReference type="Proteomes" id="UP001596406"/>
    </source>
</evidence>
<dbReference type="AlphaFoldDB" id="A0ABD5UC68"/>
<dbReference type="InterPro" id="IPR013094">
    <property type="entry name" value="AB_hydrolase_3"/>
</dbReference>
<keyword evidence="4" id="KW-1185">Reference proteome</keyword>
<dbReference type="GO" id="GO:0016787">
    <property type="term" value="F:hydrolase activity"/>
    <property type="evidence" value="ECO:0007669"/>
    <property type="project" value="UniProtKB-KW"/>
</dbReference>
<dbReference type="InterPro" id="IPR050300">
    <property type="entry name" value="GDXG_lipolytic_enzyme"/>
</dbReference>
<protein>
    <submittedName>
        <fullName evidence="3">Alpha/beta hydrolase</fullName>
    </submittedName>
</protein>
<evidence type="ECO:0000313" key="3">
    <source>
        <dbReference type="EMBL" id="MFC6836448.1"/>
    </source>
</evidence>
<dbReference type="PANTHER" id="PTHR48081:SF8">
    <property type="entry name" value="ALPHA_BETA HYDROLASE FOLD-3 DOMAIN-CONTAINING PROTEIN-RELATED"/>
    <property type="match status" value="1"/>
</dbReference>
<evidence type="ECO:0000259" key="2">
    <source>
        <dbReference type="Pfam" id="PF07859"/>
    </source>
</evidence>
<dbReference type="Pfam" id="PF07859">
    <property type="entry name" value="Abhydrolase_3"/>
    <property type="match status" value="1"/>
</dbReference>
<comment type="caution">
    <text evidence="3">The sequence shown here is derived from an EMBL/GenBank/DDBJ whole genome shotgun (WGS) entry which is preliminary data.</text>
</comment>
<dbReference type="InterPro" id="IPR029058">
    <property type="entry name" value="AB_hydrolase_fold"/>
</dbReference>
<accession>A0ABD5UC68</accession>
<dbReference type="RefSeq" id="WP_304448132.1">
    <property type="nucleotide sequence ID" value="NZ_JARRAH010000001.1"/>
</dbReference>
<dbReference type="Gene3D" id="3.40.50.1820">
    <property type="entry name" value="alpha/beta hydrolase"/>
    <property type="match status" value="1"/>
</dbReference>
<dbReference type="SUPFAM" id="SSF53474">
    <property type="entry name" value="alpha/beta-Hydrolases"/>
    <property type="match status" value="1"/>
</dbReference>
<name>A0ABD5UC68_9EURY</name>
<sequence>MEAPEIHPQARAVLDRQERLRLYPLRKHGVRRLRLLMRVTDWFQNRNPPAVGATEDRTVPGPAGSLPVRIYRPDGTGPFPTVVFFHGGGFVFGGLESHDLLCRHLVRESGCVVVAVDYRLAPEHPFPAAVEDAYAATEWAAAHPGALDSTGQLAVVGDSAGGALAAVVSLMAAERDGPAVDYQVLVYPGVGLDEDHPSAQAHTGIVLHEEDLEWFRECYYGSDVHLRNPYADPINAGDLGGVAPATVVTAGFDPLRDGGKAYAERLVADGVAVRYENYEDMIHGFATNLGADGIDRAHEAVAHIADDLRDAFDSP</sequence>
<feature type="domain" description="Alpha/beta hydrolase fold-3" evidence="2">
    <location>
        <begin position="82"/>
        <end position="286"/>
    </location>
</feature>
<organism evidence="3 4">
    <name type="scientific">Halomarina ordinaria</name>
    <dbReference type="NCBI Taxonomy" id="3033939"/>
    <lineage>
        <taxon>Archaea</taxon>
        <taxon>Methanobacteriati</taxon>
        <taxon>Methanobacteriota</taxon>
        <taxon>Stenosarchaea group</taxon>
        <taxon>Halobacteria</taxon>
        <taxon>Halobacteriales</taxon>
        <taxon>Natronomonadaceae</taxon>
        <taxon>Halomarina</taxon>
    </lineage>
</organism>
<proteinExistence type="predicted"/>
<dbReference type="Proteomes" id="UP001596406">
    <property type="component" value="Unassembled WGS sequence"/>
</dbReference>
<gene>
    <name evidence="3" type="ORF">ACFQHK_07990</name>
</gene>
<dbReference type="EMBL" id="JBHSXM010000001">
    <property type="protein sequence ID" value="MFC6836448.1"/>
    <property type="molecule type" value="Genomic_DNA"/>
</dbReference>